<gene>
    <name evidence="3" type="ORF">WMO26_05250</name>
</gene>
<feature type="domain" description="Flavin reductase like" evidence="2">
    <location>
        <begin position="23"/>
        <end position="165"/>
    </location>
</feature>
<dbReference type="Gene3D" id="2.30.110.10">
    <property type="entry name" value="Electron Transport, Fmn-binding Protein, Chain A"/>
    <property type="match status" value="1"/>
</dbReference>
<protein>
    <submittedName>
        <fullName evidence="3">Flavin reductase</fullName>
    </submittedName>
</protein>
<organism evidence="3 4">
    <name type="scientific">Solibaculum intestinale</name>
    <dbReference type="NCBI Taxonomy" id="3133165"/>
    <lineage>
        <taxon>Bacteria</taxon>
        <taxon>Bacillati</taxon>
        <taxon>Bacillota</taxon>
        <taxon>Clostridia</taxon>
        <taxon>Eubacteriales</taxon>
        <taxon>Oscillospiraceae</taxon>
        <taxon>Solibaculum</taxon>
    </lineage>
</organism>
<reference evidence="3 4" key="1">
    <citation type="submission" date="2024-03" db="EMBL/GenBank/DDBJ databases">
        <title>Human intestinal bacterial collection.</title>
        <authorList>
            <person name="Pauvert C."/>
            <person name="Hitch T.C.A."/>
            <person name="Clavel T."/>
        </authorList>
    </citation>
    <scope>NUCLEOTIDE SEQUENCE [LARGE SCALE GENOMIC DNA]</scope>
    <source>
        <strain evidence="3 4">CLA-JM-H44</strain>
    </source>
</reference>
<sequence>MAYKEISPKEIESNVFSDIGDKWMLVTAGDETGYNTMTASWGGMGIMWNKCVVTIGIRPQRYTLGFVEQNDLFTLSFFSEEWRDALKFCGSKSGRDYDKAKETGLTPFFLDGTAAFSQAERILVCKKLYTSDLDPAGFLDKTLDETYYPSKDYHKLFVAEIVKVLEKE</sequence>
<dbReference type="PANTHER" id="PTHR43567">
    <property type="entry name" value="FLAVOREDOXIN-RELATED-RELATED"/>
    <property type="match status" value="1"/>
</dbReference>
<dbReference type="PANTHER" id="PTHR43567:SF5">
    <property type="entry name" value="HYPOTHETICAL CYTOSOLIC PROTEIN"/>
    <property type="match status" value="1"/>
</dbReference>
<proteinExistence type="inferred from homology"/>
<accession>A0ABV1DYW0</accession>
<name>A0ABV1DYW0_9FIRM</name>
<dbReference type="InterPro" id="IPR052174">
    <property type="entry name" value="Flavoredoxin"/>
</dbReference>
<dbReference type="InterPro" id="IPR012349">
    <property type="entry name" value="Split_barrel_FMN-bd"/>
</dbReference>
<evidence type="ECO:0000259" key="2">
    <source>
        <dbReference type="Pfam" id="PF01613"/>
    </source>
</evidence>
<comment type="similarity">
    <text evidence="1">Belongs to the flavoredoxin family.</text>
</comment>
<dbReference type="SUPFAM" id="SSF50475">
    <property type="entry name" value="FMN-binding split barrel"/>
    <property type="match status" value="1"/>
</dbReference>
<evidence type="ECO:0000313" key="4">
    <source>
        <dbReference type="Proteomes" id="UP001489509"/>
    </source>
</evidence>
<dbReference type="Proteomes" id="UP001489509">
    <property type="component" value="Unassembled WGS sequence"/>
</dbReference>
<dbReference type="InterPro" id="IPR002563">
    <property type="entry name" value="Flavin_Rdtase-like_dom"/>
</dbReference>
<comment type="caution">
    <text evidence="3">The sequence shown here is derived from an EMBL/GenBank/DDBJ whole genome shotgun (WGS) entry which is preliminary data.</text>
</comment>
<keyword evidence="4" id="KW-1185">Reference proteome</keyword>
<dbReference type="EMBL" id="JBBMFD010000006">
    <property type="protein sequence ID" value="MEQ2440230.1"/>
    <property type="molecule type" value="Genomic_DNA"/>
</dbReference>
<evidence type="ECO:0000313" key="3">
    <source>
        <dbReference type="EMBL" id="MEQ2440230.1"/>
    </source>
</evidence>
<dbReference type="Pfam" id="PF01613">
    <property type="entry name" value="Flavin_Reduct"/>
    <property type="match status" value="1"/>
</dbReference>
<evidence type="ECO:0000256" key="1">
    <source>
        <dbReference type="ARBA" id="ARBA00038054"/>
    </source>
</evidence>
<dbReference type="RefSeq" id="WP_349218661.1">
    <property type="nucleotide sequence ID" value="NZ_JBBMFD010000006.1"/>
</dbReference>